<evidence type="ECO:0000256" key="1">
    <source>
        <dbReference type="ARBA" id="ARBA00022536"/>
    </source>
</evidence>
<name>A0A914GXE9_GLORO</name>
<feature type="disulfide bond" evidence="4">
    <location>
        <begin position="593"/>
        <end position="603"/>
    </location>
</feature>
<dbReference type="SMART" id="SM00181">
    <property type="entry name" value="EGF"/>
    <property type="match status" value="6"/>
</dbReference>
<keyword evidence="6" id="KW-1133">Transmembrane helix</keyword>
<dbReference type="InterPro" id="IPR056823">
    <property type="entry name" value="TEN-like_YD-shell"/>
</dbReference>
<evidence type="ECO:0000256" key="2">
    <source>
        <dbReference type="ARBA" id="ARBA00022737"/>
    </source>
</evidence>
<dbReference type="Gene3D" id="2.10.25.10">
    <property type="entry name" value="Laminin"/>
    <property type="match status" value="3"/>
</dbReference>
<feature type="disulfide bond" evidence="4">
    <location>
        <begin position="475"/>
        <end position="484"/>
    </location>
</feature>
<feature type="region of interest" description="Disordered" evidence="5">
    <location>
        <begin position="125"/>
        <end position="176"/>
    </location>
</feature>
<organism evidence="8 9">
    <name type="scientific">Globodera rostochiensis</name>
    <name type="common">Golden nematode worm</name>
    <name type="synonym">Heterodera rostochiensis</name>
    <dbReference type="NCBI Taxonomy" id="31243"/>
    <lineage>
        <taxon>Eukaryota</taxon>
        <taxon>Metazoa</taxon>
        <taxon>Ecdysozoa</taxon>
        <taxon>Nematoda</taxon>
        <taxon>Chromadorea</taxon>
        <taxon>Rhabditida</taxon>
        <taxon>Tylenchina</taxon>
        <taxon>Tylenchomorpha</taxon>
        <taxon>Tylenchoidea</taxon>
        <taxon>Heteroderidae</taxon>
        <taxon>Heteroderinae</taxon>
        <taxon>Globodera</taxon>
    </lineage>
</organism>
<dbReference type="FunFam" id="2.10.25.10:FF:000013">
    <property type="entry name" value="Teneurin transmembrane protein 4"/>
    <property type="match status" value="1"/>
</dbReference>
<keyword evidence="6" id="KW-0472">Membrane</keyword>
<dbReference type="InterPro" id="IPR056820">
    <property type="entry name" value="TEN_TTR-like"/>
</dbReference>
<evidence type="ECO:0000256" key="5">
    <source>
        <dbReference type="SAM" id="MobiDB-lite"/>
    </source>
</evidence>
<evidence type="ECO:0000256" key="4">
    <source>
        <dbReference type="PROSITE-ProRule" id="PRU00076"/>
    </source>
</evidence>
<dbReference type="InterPro" id="IPR051216">
    <property type="entry name" value="Teneurin"/>
</dbReference>
<dbReference type="InterPro" id="IPR056822">
    <property type="entry name" value="TEN_NHL"/>
</dbReference>
<comment type="caution">
    <text evidence="4">Lacks conserved residue(s) required for the propagation of feature annotation.</text>
</comment>
<feature type="transmembrane region" description="Helical" evidence="6">
    <location>
        <begin position="181"/>
        <end position="204"/>
    </location>
</feature>
<dbReference type="Pfam" id="PF23093">
    <property type="entry name" value="GBD_Tenm3"/>
    <property type="match status" value="1"/>
</dbReference>
<dbReference type="PROSITE" id="PS01186">
    <property type="entry name" value="EGF_2"/>
    <property type="match status" value="2"/>
</dbReference>
<dbReference type="Pfam" id="PF25020">
    <property type="entry name" value="TTR_TEN1-4"/>
    <property type="match status" value="1"/>
</dbReference>
<dbReference type="Pfam" id="PF25023">
    <property type="entry name" value="TEN_YD-shell"/>
    <property type="match status" value="1"/>
</dbReference>
<dbReference type="PANTHER" id="PTHR11219:SF69">
    <property type="entry name" value="TENEURIN-A"/>
    <property type="match status" value="1"/>
</dbReference>
<keyword evidence="8" id="KW-1185">Reference proteome</keyword>
<proteinExistence type="predicted"/>
<dbReference type="GO" id="GO:0008045">
    <property type="term" value="P:motor neuron axon guidance"/>
    <property type="evidence" value="ECO:0007669"/>
    <property type="project" value="TreeGrafter"/>
</dbReference>
<evidence type="ECO:0000256" key="6">
    <source>
        <dbReference type="SAM" id="Phobius"/>
    </source>
</evidence>
<feature type="domain" description="EGF-like" evidence="7">
    <location>
        <begin position="589"/>
        <end position="624"/>
    </location>
</feature>
<dbReference type="InterPro" id="IPR057629">
    <property type="entry name" value="Teneurin1-4_GBD"/>
</dbReference>
<dbReference type="InterPro" id="IPR011042">
    <property type="entry name" value="6-blade_b-propeller_TolB-like"/>
</dbReference>
<dbReference type="Gene3D" id="2.120.10.30">
    <property type="entry name" value="TolB, C-terminal domain"/>
    <property type="match status" value="1"/>
</dbReference>
<dbReference type="Pfam" id="PF25021">
    <property type="entry name" value="TEN_NHL"/>
    <property type="match status" value="2"/>
</dbReference>
<protein>
    <submittedName>
        <fullName evidence="9">EGF-like domain-containing protein</fullName>
    </submittedName>
</protein>
<dbReference type="Proteomes" id="UP000887572">
    <property type="component" value="Unplaced"/>
</dbReference>
<evidence type="ECO:0000313" key="9">
    <source>
        <dbReference type="WBParaSite" id="Gr19_v10_g12088.t1"/>
    </source>
</evidence>
<dbReference type="InterPro" id="IPR000742">
    <property type="entry name" value="EGF"/>
</dbReference>
<reference evidence="9" key="1">
    <citation type="submission" date="2022-11" db="UniProtKB">
        <authorList>
            <consortium name="WormBaseParasite"/>
        </authorList>
    </citation>
    <scope>IDENTIFICATION</scope>
</reference>
<accession>A0A914GXE9</accession>
<evidence type="ECO:0000313" key="8">
    <source>
        <dbReference type="Proteomes" id="UP000887572"/>
    </source>
</evidence>
<dbReference type="Pfam" id="PF25024">
    <property type="entry name" value="EGF_TEN"/>
    <property type="match status" value="1"/>
</dbReference>
<dbReference type="PANTHER" id="PTHR11219">
    <property type="entry name" value="TENEURIN AND N-ACETYLGLUCOSAMINE-1-PHOSPHODIESTER ALPHA-N-ACETYLGLUCOSAMINIDASE"/>
    <property type="match status" value="1"/>
</dbReference>
<feature type="domain" description="EGF-like" evidence="7">
    <location>
        <begin position="452"/>
        <end position="485"/>
    </location>
</feature>
<dbReference type="PROSITE" id="PS00022">
    <property type="entry name" value="EGF_1"/>
    <property type="match status" value="3"/>
</dbReference>
<dbReference type="SUPFAM" id="SSF63825">
    <property type="entry name" value="YWTD domain"/>
    <property type="match status" value="1"/>
</dbReference>
<keyword evidence="3 4" id="KW-1015">Disulfide bond</keyword>
<feature type="compositionally biased region" description="Polar residues" evidence="5">
    <location>
        <begin position="147"/>
        <end position="158"/>
    </location>
</feature>
<keyword evidence="1 4" id="KW-0245">EGF-like domain</keyword>
<evidence type="ECO:0000259" key="7">
    <source>
        <dbReference type="PROSITE" id="PS50026"/>
    </source>
</evidence>
<feature type="region of interest" description="Disordered" evidence="5">
    <location>
        <begin position="1"/>
        <end position="36"/>
    </location>
</feature>
<evidence type="ECO:0000256" key="3">
    <source>
        <dbReference type="ARBA" id="ARBA00023157"/>
    </source>
</evidence>
<dbReference type="WBParaSite" id="Gr19_v10_g12088.t1">
    <property type="protein sequence ID" value="Gr19_v10_g12088.t1"/>
    <property type="gene ID" value="Gr19_v10_g12088"/>
</dbReference>
<keyword evidence="6" id="KW-0812">Transmembrane</keyword>
<keyword evidence="2" id="KW-0677">Repeat</keyword>
<feature type="disulfide bond" evidence="4">
    <location>
        <begin position="614"/>
        <end position="623"/>
    </location>
</feature>
<dbReference type="PROSITE" id="PS50026">
    <property type="entry name" value="EGF_3"/>
    <property type="match status" value="2"/>
</dbReference>
<sequence length="1686" mass="185140">MAVGECSDNDYEEPSPSLTAKDQGHRRHRPSAAAAAAAEHHLLLNNYRQQQHPAELRPLSEALRKKQCAYPTLVVHPRSLLLPDPCSPCSSDQLHPPPTMAPSRALPDSLSLLISSSSASAAYASGSLIRPPQPPLSCPPTRRKQQRLYQQQNGTTVQGGRLKSRKASAPARTSSGGCSRLVLISLVLLAFATLLPLAIFLIFVTGQPQPHHPPPSPPASASEHFSADYRVHLHHRHLRPGSSWPSSVDALPELLPVDLPVHFSLPSRHLLYTQLTVPTNSRLLLNLTLSPKARIVLLARQSLRPTPGEHDWQKIVSGDKLHPLTRDRNGRDTALLRQALISHFLTAGRWHFGFLNDREQAEAVTLLATSTTKEGAEVDQSLAASFSSEISCQFDCFGKGMCREGRCVCYPGYGGAFCEETSCPVLCSGNGMFSNGKCRCYDGFKGDECQLLDDWCEDPSCGGHGECHLEGKCRCHGGWTGPSCSDRECPMRNCAGKGICSAGKCFCGLGWTGKGCERRVEEEGHRQDDITPTNWTKSAECPGNCSSEREKACQNCAPRQCPFGCAEHGKCVAEGQCQCHPGWIGGNCQIEICPRNCSNGGQCELFADGWRCQCDSAHFGDHCQFGREQSCDDGRDNDGDGLTDCEDSAECCSHPSCASDPLCLAVLLSRDAVDRALPSTAPSFSPPLPFFDRVKFLFDGGELSVQRYADIRLLDPKRVSVLCGRIFSSRGGPLTGVRVSDSEYPQQGFSLSRAKLEESDEETAAGTFELALNGGGLVSVQFVRQPFGRLPLTLYLPPNRIVNVGTVWMDRRPPKASSSALPSPSQCVASISKWHFRPSVLFLSPSSSFFSSSSSSILLPSDRSSASPAPQMSIDSRVVSVAVSLPDSAHSLVYASNRANGARSLLRVQLLGNDLPDGLLRLELALEIDGKRQERTFAPRTLLWHEFAWDRQNAFWQREYGQRRGQISVGFHLSNCASPVWHFVPFRLDALPLPTAFPLPLWSLSSVHHLHPLQGLLQRGDDANFELLQTVTKLRTVVGGGNRRLLGQCDETEAPRGENCVGKREKALGASLLAPTALAAASDGSLFIGDAELIRRMTPGAEFVDTLLRIDSVDSSHPYFLAVHPFTNQLHISLPLKRQILRVVDVGHHEIVSGANSLIFPKGIAFDDRANLFVLDGRSLKKVMPREETSGAWPIVEEVLLVSDQRGWTPLRGCSRMAPLDELILEWPTALSWDPVSGQLFLIDSSSVIFRVDLRLNIVTIVAGEQTGCVGGGAPEAPIESIAFCAEEGKLFWTETNQKSTNLVKSLSLARNYPPGDVRTVNGQVSGESSLIPRAVAVLPTGALVLADQGIVAVRQIEIPMPEFDPEHKVYRVNSPKTSEQFEFDEEGRHVRTREMDSGAVLRNITYGDGHGELVLSIEEGQTELKVLRGPSEGQWTIDTGKGRRVEVGGSVGEEKSVQKINVPALPNPIRLQFTKDGLLESVSNGHEQTTFFAYDNETRLPIIAKFPDGSEFEVTGPGLEAYSRWITRIKQKGEAAGSPFWTLEQDSEGHSVRLLKNDEVVEGVSSPQQLPQLSLPALSLQWHFARRQRHAQPTGEATEDDTILPKLLAKDHKRMVEERRDWFGSDIESRKWWSTNSKQSTGGSVIRINGSKRNEYARRLTEPRQTQCSFWSISPILYYKFLYLC</sequence>